<comment type="caution">
    <text evidence="2">The sequence shown here is derived from an EMBL/GenBank/DDBJ whole genome shotgun (WGS) entry which is preliminary data.</text>
</comment>
<evidence type="ECO:0000259" key="1">
    <source>
        <dbReference type="SMART" id="SM00670"/>
    </source>
</evidence>
<evidence type="ECO:0000313" key="3">
    <source>
        <dbReference type="Proteomes" id="UP000631421"/>
    </source>
</evidence>
<evidence type="ECO:0000313" key="2">
    <source>
        <dbReference type="EMBL" id="MBD2149405.1"/>
    </source>
</evidence>
<sequence length="137" mass="15600">MNKLRFVLDTNVLISSILSKNTPPQKLFDYSMAHGIILMSEATVTEITEVLTRKKFDRYAPLFKRSNFLQTLASKIEAIKITETITICRDPKDDKFLEVAVNGKADYLITGNRDLLVLHPFRNIQILTPADFLTQSP</sequence>
<dbReference type="AlphaFoldDB" id="A0A926Z567"/>
<reference evidence="2" key="2">
    <citation type="submission" date="2020-08" db="EMBL/GenBank/DDBJ databases">
        <authorList>
            <person name="Chen M."/>
            <person name="Teng W."/>
            <person name="Zhao L."/>
            <person name="Hu C."/>
            <person name="Zhou Y."/>
            <person name="Han B."/>
            <person name="Song L."/>
            <person name="Shu W."/>
        </authorList>
    </citation>
    <scope>NUCLEOTIDE SEQUENCE</scope>
    <source>
        <strain evidence="2">FACHB-1277</strain>
    </source>
</reference>
<dbReference type="Pfam" id="PF13470">
    <property type="entry name" value="PIN_3"/>
    <property type="match status" value="1"/>
</dbReference>
<dbReference type="PANTHER" id="PTHR34610:SF3">
    <property type="entry name" value="SSL7007 PROTEIN"/>
    <property type="match status" value="1"/>
</dbReference>
<gene>
    <name evidence="2" type="ORF">H6F44_04585</name>
</gene>
<name>A0A926Z567_9CYAN</name>
<dbReference type="Proteomes" id="UP000631421">
    <property type="component" value="Unassembled WGS sequence"/>
</dbReference>
<dbReference type="InterPro" id="IPR029060">
    <property type="entry name" value="PIN-like_dom_sf"/>
</dbReference>
<protein>
    <submittedName>
        <fullName evidence="2">Toxin-antitoxin system toxin component, PIN family</fullName>
    </submittedName>
</protein>
<dbReference type="SMART" id="SM00670">
    <property type="entry name" value="PINc"/>
    <property type="match status" value="1"/>
</dbReference>
<keyword evidence="3" id="KW-1185">Reference proteome</keyword>
<feature type="domain" description="PIN" evidence="1">
    <location>
        <begin position="4"/>
        <end position="117"/>
    </location>
</feature>
<dbReference type="EMBL" id="JACJPY010000008">
    <property type="protein sequence ID" value="MBD2149405.1"/>
    <property type="molecule type" value="Genomic_DNA"/>
</dbReference>
<dbReference type="PANTHER" id="PTHR34610">
    <property type="entry name" value="SSL7007 PROTEIN"/>
    <property type="match status" value="1"/>
</dbReference>
<dbReference type="RefSeq" id="WP_190349773.1">
    <property type="nucleotide sequence ID" value="NZ_JACJPY010000008.1"/>
</dbReference>
<reference evidence="2" key="1">
    <citation type="journal article" date="2015" name="ISME J.">
        <title>Draft Genome Sequence of Streptomyces incarnatus NRRL8089, which Produces the Nucleoside Antibiotic Sinefungin.</title>
        <authorList>
            <person name="Oshima K."/>
            <person name="Hattori M."/>
            <person name="Shimizu H."/>
            <person name="Fukuda K."/>
            <person name="Nemoto M."/>
            <person name="Inagaki K."/>
            <person name="Tamura T."/>
        </authorList>
    </citation>
    <scope>NUCLEOTIDE SEQUENCE</scope>
    <source>
        <strain evidence="2">FACHB-1277</strain>
    </source>
</reference>
<dbReference type="SUPFAM" id="SSF88723">
    <property type="entry name" value="PIN domain-like"/>
    <property type="match status" value="1"/>
</dbReference>
<accession>A0A926Z567</accession>
<dbReference type="InterPro" id="IPR002716">
    <property type="entry name" value="PIN_dom"/>
</dbReference>
<organism evidence="2 3">
    <name type="scientific">Pseudanabaena cinerea FACHB-1277</name>
    <dbReference type="NCBI Taxonomy" id="2949581"/>
    <lineage>
        <taxon>Bacteria</taxon>
        <taxon>Bacillati</taxon>
        <taxon>Cyanobacteriota</taxon>
        <taxon>Cyanophyceae</taxon>
        <taxon>Pseudanabaenales</taxon>
        <taxon>Pseudanabaenaceae</taxon>
        <taxon>Pseudanabaena</taxon>
        <taxon>Pseudanabaena cinerea</taxon>
    </lineage>
</organism>
<dbReference type="NCBIfam" id="TIGR00305">
    <property type="entry name" value="putative toxin-antitoxin system toxin component, PIN family"/>
    <property type="match status" value="1"/>
</dbReference>
<proteinExistence type="predicted"/>
<dbReference type="InterPro" id="IPR002850">
    <property type="entry name" value="PIN_toxin-like"/>
</dbReference>